<dbReference type="InterPro" id="IPR031148">
    <property type="entry name" value="Plexin"/>
</dbReference>
<proteinExistence type="predicted"/>
<feature type="compositionally biased region" description="Low complexity" evidence="1">
    <location>
        <begin position="28"/>
        <end position="125"/>
    </location>
</feature>
<evidence type="ECO:0000313" key="5">
    <source>
        <dbReference type="EnsemblMetazoa" id="CapteP195162"/>
    </source>
</evidence>
<dbReference type="Proteomes" id="UP000014760">
    <property type="component" value="Unassembled WGS sequence"/>
</dbReference>
<gene>
    <name evidence="4" type="ORF">CAPTEDRAFT_195162</name>
</gene>
<keyword evidence="2" id="KW-0472">Membrane</keyword>
<organism evidence="4">
    <name type="scientific">Capitella teleta</name>
    <name type="common">Polychaete worm</name>
    <dbReference type="NCBI Taxonomy" id="283909"/>
    <lineage>
        <taxon>Eukaryota</taxon>
        <taxon>Metazoa</taxon>
        <taxon>Spiralia</taxon>
        <taxon>Lophotrochozoa</taxon>
        <taxon>Annelida</taxon>
        <taxon>Polychaeta</taxon>
        <taxon>Sedentaria</taxon>
        <taxon>Scolecida</taxon>
        <taxon>Capitellidae</taxon>
        <taxon>Capitella</taxon>
    </lineage>
</organism>
<accession>R7VK04</accession>
<dbReference type="GO" id="GO:0017154">
    <property type="term" value="F:semaphorin receptor activity"/>
    <property type="evidence" value="ECO:0007669"/>
    <property type="project" value="InterPro"/>
</dbReference>
<dbReference type="EMBL" id="KB292835">
    <property type="protein sequence ID" value="ELU16931.1"/>
    <property type="molecule type" value="Genomic_DNA"/>
</dbReference>
<dbReference type="PANTHER" id="PTHR22625">
    <property type="entry name" value="PLEXIN"/>
    <property type="match status" value="1"/>
</dbReference>
<dbReference type="EMBL" id="AMQN01004206">
    <property type="status" value="NOT_ANNOTATED_CDS"/>
    <property type="molecule type" value="Genomic_DNA"/>
</dbReference>
<name>R7VK04_CAPTE</name>
<dbReference type="GO" id="GO:0005886">
    <property type="term" value="C:plasma membrane"/>
    <property type="evidence" value="ECO:0007669"/>
    <property type="project" value="TreeGrafter"/>
</dbReference>
<sequence>MVGLLDTDDHGAENNIGSLASLHAEPATTTTEPTTTITKSTTSTTEPTTSTTEPTTTITKSTTSTTEPTTTTTEPTTTITKPTTSTTEPTTSTTEPTTTITKPTTSTTEPTTSTTEPLHQPLNLPQLPLNQLPQSLNQLHQPLNLPQQPLNQLPQTSAQTTTTRASAFPTTMAKTKKEIFTTTLPTTIPTTQIPECRVETFYPDFGPVAGGTKITITGLSTNLCTPIYVDIGSLHFNSSVLLLNDTNNIRSFQLETPEVLDPGSVPVRIGYATASNNQNVTTYYSHARDPILFTFKGNPTITNITPKKLTMEGGTALTISGTNMDSVASPKLNITQDEIYALNGNFLQDSVIYPPQPCIIQSNVSMDCETPKLILPNTTENYTLKFNIGVLLEGFKEYEEINETRHNISVDFQVTELAPIERQTFAEYDSTSGEPLSVAVSWGEFQKQAEILVGGRNSDIANVYTTSILFYPPGFHELNPGGEKSDNPCRNNEEANRLYEVMIQAGNTKMHVGCLQYKEPFSWLYVIIGATIPTALVFIAVAALCFWRWRHKQHKKSSDHFRDDESTASSLGYQTSISSPSSPLDGSCWNDKFPQPFVPSQTPGYSNVPCRESVAFPDSIDDCEREFSDDHSYLTDIGPSFPNQSDAGSISSSPIDNIELQRIKPRNPGQLINFRKSQSGPISTEDDSRPCFNADYINFKFPQMDTVKRNKGIHSDSKKSFGQSQTPRSQTKPQRDSVAFPDDINDYVN</sequence>
<evidence type="ECO:0000313" key="6">
    <source>
        <dbReference type="Proteomes" id="UP000014760"/>
    </source>
</evidence>
<dbReference type="InterPro" id="IPR013783">
    <property type="entry name" value="Ig-like_fold"/>
</dbReference>
<dbReference type="STRING" id="283909.R7VK04"/>
<feature type="region of interest" description="Disordered" evidence="1">
    <location>
        <begin position="666"/>
        <end position="688"/>
    </location>
</feature>
<dbReference type="GO" id="GO:0002116">
    <property type="term" value="C:semaphorin receptor complex"/>
    <property type="evidence" value="ECO:0007669"/>
    <property type="project" value="TreeGrafter"/>
</dbReference>
<evidence type="ECO:0000259" key="3">
    <source>
        <dbReference type="Pfam" id="PF01833"/>
    </source>
</evidence>
<feature type="compositionally biased region" description="Polar residues" evidence="1">
    <location>
        <begin position="720"/>
        <end position="732"/>
    </location>
</feature>
<dbReference type="GO" id="GO:0030334">
    <property type="term" value="P:regulation of cell migration"/>
    <property type="evidence" value="ECO:0007669"/>
    <property type="project" value="TreeGrafter"/>
</dbReference>
<dbReference type="EnsemblMetazoa" id="CapteT195162">
    <property type="protein sequence ID" value="CapteP195162"/>
    <property type="gene ID" value="CapteG195162"/>
</dbReference>
<dbReference type="Gene3D" id="2.60.40.10">
    <property type="entry name" value="Immunoglobulins"/>
    <property type="match status" value="2"/>
</dbReference>
<dbReference type="OrthoDB" id="9985181at2759"/>
<evidence type="ECO:0000256" key="2">
    <source>
        <dbReference type="SAM" id="Phobius"/>
    </source>
</evidence>
<feature type="region of interest" description="Disordered" evidence="1">
    <location>
        <begin position="710"/>
        <end position="749"/>
    </location>
</feature>
<feature type="region of interest" description="Disordered" evidence="1">
    <location>
        <begin position="15"/>
        <end position="125"/>
    </location>
</feature>
<evidence type="ECO:0000256" key="1">
    <source>
        <dbReference type="SAM" id="MobiDB-lite"/>
    </source>
</evidence>
<keyword evidence="2" id="KW-1133">Transmembrane helix</keyword>
<dbReference type="SUPFAM" id="SSF81296">
    <property type="entry name" value="E set domains"/>
    <property type="match status" value="1"/>
</dbReference>
<keyword evidence="6" id="KW-1185">Reference proteome</keyword>
<dbReference type="InterPro" id="IPR014756">
    <property type="entry name" value="Ig_E-set"/>
</dbReference>
<protein>
    <recommendedName>
        <fullName evidence="3">IPT/TIG domain-containing protein</fullName>
    </recommendedName>
</protein>
<dbReference type="PANTHER" id="PTHR22625:SF70">
    <property type="entry name" value="PLEXIN A, ISOFORM A"/>
    <property type="match status" value="1"/>
</dbReference>
<dbReference type="InterPro" id="IPR002909">
    <property type="entry name" value="IPT_dom"/>
</dbReference>
<dbReference type="HOGENOM" id="CLU_371431_0_0_1"/>
<feature type="domain" description="IPT/TIG" evidence="3">
    <location>
        <begin position="299"/>
        <end position="371"/>
    </location>
</feature>
<dbReference type="Pfam" id="PF01833">
    <property type="entry name" value="TIG"/>
    <property type="match status" value="1"/>
</dbReference>
<feature type="transmembrane region" description="Helical" evidence="2">
    <location>
        <begin position="523"/>
        <end position="547"/>
    </location>
</feature>
<reference evidence="5" key="3">
    <citation type="submission" date="2015-06" db="UniProtKB">
        <authorList>
            <consortium name="EnsemblMetazoa"/>
        </authorList>
    </citation>
    <scope>IDENTIFICATION</scope>
</reference>
<reference evidence="4 6" key="2">
    <citation type="journal article" date="2013" name="Nature">
        <title>Insights into bilaterian evolution from three spiralian genomes.</title>
        <authorList>
            <person name="Simakov O."/>
            <person name="Marletaz F."/>
            <person name="Cho S.J."/>
            <person name="Edsinger-Gonzales E."/>
            <person name="Havlak P."/>
            <person name="Hellsten U."/>
            <person name="Kuo D.H."/>
            <person name="Larsson T."/>
            <person name="Lv J."/>
            <person name="Arendt D."/>
            <person name="Savage R."/>
            <person name="Osoegawa K."/>
            <person name="de Jong P."/>
            <person name="Grimwood J."/>
            <person name="Chapman J.A."/>
            <person name="Shapiro H."/>
            <person name="Aerts A."/>
            <person name="Otillar R.P."/>
            <person name="Terry A.Y."/>
            <person name="Boore J.L."/>
            <person name="Grigoriev I.V."/>
            <person name="Lindberg D.R."/>
            <person name="Seaver E.C."/>
            <person name="Weisblat D.A."/>
            <person name="Putnam N.H."/>
            <person name="Rokhsar D.S."/>
        </authorList>
    </citation>
    <scope>NUCLEOTIDE SEQUENCE</scope>
    <source>
        <strain evidence="4 6">I ESC-2004</strain>
    </source>
</reference>
<reference evidence="6" key="1">
    <citation type="submission" date="2012-12" db="EMBL/GenBank/DDBJ databases">
        <authorList>
            <person name="Hellsten U."/>
            <person name="Grimwood J."/>
            <person name="Chapman J.A."/>
            <person name="Shapiro H."/>
            <person name="Aerts A."/>
            <person name="Otillar R.P."/>
            <person name="Terry A.Y."/>
            <person name="Boore J.L."/>
            <person name="Simakov O."/>
            <person name="Marletaz F."/>
            <person name="Cho S.-J."/>
            <person name="Edsinger-Gonzales E."/>
            <person name="Havlak P."/>
            <person name="Kuo D.-H."/>
            <person name="Larsson T."/>
            <person name="Lv J."/>
            <person name="Arendt D."/>
            <person name="Savage R."/>
            <person name="Osoegawa K."/>
            <person name="de Jong P."/>
            <person name="Lindberg D.R."/>
            <person name="Seaver E.C."/>
            <person name="Weisblat D.A."/>
            <person name="Putnam N.H."/>
            <person name="Grigoriev I.V."/>
            <person name="Rokhsar D.S."/>
        </authorList>
    </citation>
    <scope>NUCLEOTIDE SEQUENCE</scope>
    <source>
        <strain evidence="6">I ESC-2004</strain>
    </source>
</reference>
<dbReference type="AlphaFoldDB" id="R7VK04"/>
<evidence type="ECO:0000313" key="4">
    <source>
        <dbReference type="EMBL" id="ELU16931.1"/>
    </source>
</evidence>
<keyword evidence="2" id="KW-0812">Transmembrane</keyword>